<evidence type="ECO:0000313" key="2">
    <source>
        <dbReference type="Proteomes" id="UP000472839"/>
    </source>
</evidence>
<dbReference type="Proteomes" id="UP000472839">
    <property type="component" value="Unassembled WGS sequence"/>
</dbReference>
<reference evidence="1 2" key="1">
    <citation type="submission" date="2019-10" db="EMBL/GenBank/DDBJ databases">
        <title>Poseidonibacter ostreae sp. nov., isolated from the gut of the Ostrea denselamellosa.</title>
        <authorList>
            <person name="Choi A."/>
        </authorList>
    </citation>
    <scope>NUCLEOTIDE SEQUENCE [LARGE SCALE GENOMIC DNA]</scope>
    <source>
        <strain evidence="1 2">SJOD-M-33</strain>
    </source>
</reference>
<evidence type="ECO:0000313" key="1">
    <source>
        <dbReference type="EMBL" id="KAB7884969.1"/>
    </source>
</evidence>
<gene>
    <name evidence="1" type="ORF">GBG19_14965</name>
</gene>
<dbReference type="PROSITE" id="PS51257">
    <property type="entry name" value="PROKAR_LIPOPROTEIN"/>
    <property type="match status" value="1"/>
</dbReference>
<dbReference type="AlphaFoldDB" id="A0A6L4WNJ4"/>
<name>A0A6L4WNJ4_9BACT</name>
<organism evidence="1 2">
    <name type="scientific">Poseidonibacter ostreae</name>
    <dbReference type="NCBI Taxonomy" id="2654171"/>
    <lineage>
        <taxon>Bacteria</taxon>
        <taxon>Pseudomonadati</taxon>
        <taxon>Campylobacterota</taxon>
        <taxon>Epsilonproteobacteria</taxon>
        <taxon>Campylobacterales</taxon>
        <taxon>Arcobacteraceae</taxon>
        <taxon>Poseidonibacter</taxon>
    </lineage>
</organism>
<sequence length="388" mass="44443">MKLMFKISLLLLSIILLAGCGSTNRILNTPKGELFSDEKSSYIVFTRPDRFAAGGININVTEFTPTNLNDLKFVGNISNDESMIYKVKPGKHFFYIDPTDSIASIDIEKNEIKYVRLSLLPIFELSDRGSIYPIEIDSRLTIKEYIYKLGCNEKLKKSLLFQQKNEEVSNEYYSPTLFEIKCDNEQLVEVNDLLNDSTMNELKKVKIVESTDKSIEGFLKEKSSLISDLKEYYPLWNFKFKNMPLIQRPFLVIDKLSSNLEKQHYGKVNIVDGIHNKDMDVSSINEYILELRKNFKDNVSGKTLTLKISFSKYDDGNMAARYIMGGFGIDKESWGVIDFKVDLIDETGKTFNSFRIYETEMGGILGGINTLKPDTMKVLVDYVKSNFL</sequence>
<dbReference type="EMBL" id="WFKK01000068">
    <property type="protein sequence ID" value="KAB7884969.1"/>
    <property type="molecule type" value="Genomic_DNA"/>
</dbReference>
<protein>
    <submittedName>
        <fullName evidence="1">Uncharacterized protein</fullName>
    </submittedName>
</protein>
<accession>A0A6L4WNJ4</accession>
<proteinExistence type="predicted"/>
<dbReference type="RefSeq" id="WP_152279898.1">
    <property type="nucleotide sequence ID" value="NZ_WFKK01000068.1"/>
</dbReference>
<comment type="caution">
    <text evidence="1">The sequence shown here is derived from an EMBL/GenBank/DDBJ whole genome shotgun (WGS) entry which is preliminary data.</text>
</comment>